<dbReference type="STRING" id="58343.AQJ46_29115"/>
<dbReference type="AlphaFoldDB" id="A0A101RZR1"/>
<dbReference type="Pfam" id="PF24741">
    <property type="entry name" value="AlkZ-rel"/>
    <property type="match status" value="1"/>
</dbReference>
<name>A0A101RZR1_9ACTN</name>
<proteinExistence type="predicted"/>
<dbReference type="RefSeq" id="WP_059208630.1">
    <property type="nucleotide sequence ID" value="NZ_KQ948665.1"/>
</dbReference>
<gene>
    <name evidence="1" type="ORF">AQJ46_29115</name>
</gene>
<evidence type="ECO:0000313" key="1">
    <source>
        <dbReference type="EMBL" id="KUN64730.1"/>
    </source>
</evidence>
<evidence type="ECO:0000313" key="2">
    <source>
        <dbReference type="Proteomes" id="UP000053669"/>
    </source>
</evidence>
<dbReference type="InterPro" id="IPR056298">
    <property type="entry name" value="AlkZ-rel"/>
</dbReference>
<dbReference type="EMBL" id="LMWU01000029">
    <property type="protein sequence ID" value="KUN64730.1"/>
    <property type="molecule type" value="Genomic_DNA"/>
</dbReference>
<comment type="caution">
    <text evidence="1">The sequence shown here is derived from an EMBL/GenBank/DDBJ whole genome shotgun (WGS) entry which is preliminary data.</text>
</comment>
<protein>
    <submittedName>
        <fullName evidence="1">Uncharacterized protein</fullName>
    </submittedName>
</protein>
<organism evidence="1 2">
    <name type="scientific">Streptomyces canus</name>
    <dbReference type="NCBI Taxonomy" id="58343"/>
    <lineage>
        <taxon>Bacteria</taxon>
        <taxon>Bacillati</taxon>
        <taxon>Actinomycetota</taxon>
        <taxon>Actinomycetes</taxon>
        <taxon>Kitasatosporales</taxon>
        <taxon>Streptomycetaceae</taxon>
        <taxon>Streptomyces</taxon>
        <taxon>Streptomyces aurantiacus group</taxon>
    </lineage>
</organism>
<accession>A0A101RZR1</accession>
<sequence length="245" mass="26976">MGGFRVAGGTVTEARRERWWQNGPPLRSLEEAQEYIEDVDISLLFGGGAARYPSLREASRDESLPRLPSGWGPDLEAMWTWKDTLPVQGRAWLGRYLSGKQTLLSTQLLADLYEFEGKEDDVLSATGLSEEADRLAGLLLDEGPMPTRALRDAVGATGKRFDQVMTELGRRLLITNYGVEEGPGWASCVIELTARVFSVPSHGSRAERDARAAARFVDTMVEAKPAAVCRAFGWTRERATASLKS</sequence>
<reference evidence="1 2" key="1">
    <citation type="submission" date="2015-10" db="EMBL/GenBank/DDBJ databases">
        <title>Draft genome sequence of Streptomyces canus DSM 40017, type strain for the species Streptomyces canus.</title>
        <authorList>
            <person name="Ruckert C."/>
            <person name="Winkler A."/>
            <person name="Kalinowski J."/>
            <person name="Kampfer P."/>
            <person name="Glaeser S."/>
        </authorList>
    </citation>
    <scope>NUCLEOTIDE SEQUENCE [LARGE SCALE GENOMIC DNA]</scope>
    <source>
        <strain evidence="1 2">DSM 40017</strain>
    </source>
</reference>
<dbReference type="Proteomes" id="UP000053669">
    <property type="component" value="Unassembled WGS sequence"/>
</dbReference>